<reference evidence="1" key="1">
    <citation type="submission" date="2014-09" db="EMBL/GenBank/DDBJ databases">
        <authorList>
            <person name="Magalhaes I.L.F."/>
            <person name="Oliveira U."/>
            <person name="Santos F.R."/>
            <person name="Vidigal T.H.D.A."/>
            <person name="Brescovit A.D."/>
            <person name="Santos A.J."/>
        </authorList>
    </citation>
    <scope>NUCLEOTIDE SEQUENCE</scope>
    <source>
        <tissue evidence="1">Shoot tissue taken approximately 20 cm above the soil surface</tissue>
    </source>
</reference>
<sequence>MYASDMVYTPTDWAPVNYSGVLALQDANLQASGKDRYNQMPELLWIPGGYSTRLQIPGIAFYDMIGTCVQLSLAPTMF</sequence>
<protein>
    <submittedName>
        <fullName evidence="1">EBS1</fullName>
    </submittedName>
</protein>
<evidence type="ECO:0000313" key="1">
    <source>
        <dbReference type="EMBL" id="JAD83650.1"/>
    </source>
</evidence>
<accession>A0A0A9DDF2</accession>
<organism evidence="1">
    <name type="scientific">Arundo donax</name>
    <name type="common">Giant reed</name>
    <name type="synonym">Donax arundinaceus</name>
    <dbReference type="NCBI Taxonomy" id="35708"/>
    <lineage>
        <taxon>Eukaryota</taxon>
        <taxon>Viridiplantae</taxon>
        <taxon>Streptophyta</taxon>
        <taxon>Embryophyta</taxon>
        <taxon>Tracheophyta</taxon>
        <taxon>Spermatophyta</taxon>
        <taxon>Magnoliopsida</taxon>
        <taxon>Liliopsida</taxon>
        <taxon>Poales</taxon>
        <taxon>Poaceae</taxon>
        <taxon>PACMAD clade</taxon>
        <taxon>Arundinoideae</taxon>
        <taxon>Arundineae</taxon>
        <taxon>Arundo</taxon>
    </lineage>
</organism>
<dbReference type="EMBL" id="GBRH01214245">
    <property type="protein sequence ID" value="JAD83650.1"/>
    <property type="molecule type" value="Transcribed_RNA"/>
</dbReference>
<reference evidence="1" key="2">
    <citation type="journal article" date="2015" name="Data Brief">
        <title>Shoot transcriptome of the giant reed, Arundo donax.</title>
        <authorList>
            <person name="Barrero R.A."/>
            <person name="Guerrero F.D."/>
            <person name="Moolhuijzen P."/>
            <person name="Goolsby J.A."/>
            <person name="Tidwell J."/>
            <person name="Bellgard S.E."/>
            <person name="Bellgard M.I."/>
        </authorList>
    </citation>
    <scope>NUCLEOTIDE SEQUENCE</scope>
    <source>
        <tissue evidence="1">Shoot tissue taken approximately 20 cm above the soil surface</tissue>
    </source>
</reference>
<proteinExistence type="predicted"/>
<dbReference type="AlphaFoldDB" id="A0A0A9DDF2"/>
<name>A0A0A9DDF2_ARUDO</name>